<evidence type="ECO:0000256" key="1">
    <source>
        <dbReference type="ARBA" id="ARBA00001974"/>
    </source>
</evidence>
<dbReference type="InterPro" id="IPR016169">
    <property type="entry name" value="FAD-bd_PCMH_sub2"/>
</dbReference>
<dbReference type="EMBL" id="JAUKUD010000004">
    <property type="protein sequence ID" value="KAK0747104.1"/>
    <property type="molecule type" value="Genomic_DNA"/>
</dbReference>
<evidence type="ECO:0000313" key="7">
    <source>
        <dbReference type="EMBL" id="KAK0747104.1"/>
    </source>
</evidence>
<keyword evidence="5" id="KW-0560">Oxidoreductase</keyword>
<dbReference type="Gene3D" id="3.30.465.10">
    <property type="match status" value="2"/>
</dbReference>
<evidence type="ECO:0000256" key="4">
    <source>
        <dbReference type="ARBA" id="ARBA00022827"/>
    </source>
</evidence>
<evidence type="ECO:0000313" key="8">
    <source>
        <dbReference type="Proteomes" id="UP001172155"/>
    </source>
</evidence>
<keyword evidence="8" id="KW-1185">Reference proteome</keyword>
<dbReference type="InterPro" id="IPR050416">
    <property type="entry name" value="FAD-linked_Oxidoreductase"/>
</dbReference>
<keyword evidence="3" id="KW-0285">Flavoprotein</keyword>
<dbReference type="InterPro" id="IPR006094">
    <property type="entry name" value="Oxid_FAD_bind_N"/>
</dbReference>
<dbReference type="Gene3D" id="3.40.462.20">
    <property type="match status" value="1"/>
</dbReference>
<comment type="caution">
    <text evidence="7">The sequence shown here is derived from an EMBL/GenBank/DDBJ whole genome shotgun (WGS) entry which is preliminary data.</text>
</comment>
<keyword evidence="4" id="KW-0274">FAD</keyword>
<feature type="domain" description="FAD-binding PCMH-type" evidence="6">
    <location>
        <begin position="91"/>
        <end position="259"/>
    </location>
</feature>
<dbReference type="Pfam" id="PF08031">
    <property type="entry name" value="BBE"/>
    <property type="match status" value="1"/>
</dbReference>
<evidence type="ECO:0000256" key="2">
    <source>
        <dbReference type="ARBA" id="ARBA00005466"/>
    </source>
</evidence>
<dbReference type="PROSITE" id="PS51387">
    <property type="entry name" value="FAD_PCMH"/>
    <property type="match status" value="1"/>
</dbReference>
<gene>
    <name evidence="7" type="ORF">B0T18DRAFT_429941</name>
</gene>
<sequence length="500" mass="54146">MPHPRLHPPPSAYTTLNLTTSGALLRPVPLGAPCFATHPAHNTTLCAALLANWTKSDTHARHPTSAMSPLYQGDTCNPAVGAASPSAVCAVGGSPMYVVRADNVAQVQLAVNFARNTGVRLVVRNTGHDFLGRSAGAESLGLWVGGIKGLEYDRVRGTVRMGAGTTVREVYELAEREGFTAVGGECGSVGAAGGGGGGTFGVVTAVTVRVWPKMGVAGVKFVVSSGTGARAENGNGVFWEGMYAYWRRFEGFADKGSYGYSQVFPNGEGGYTWSMLPWLVPGMGRVEFEDMVKPLLEEWKGLGLKVKPEFFEHDSLYQAWTRHFPSDGVANSNLRVGSRLFPRSVWQNSTRRDELFDTIRAVIEDGSALIQYNIKAVAPPGTPESAANSHWRDTLFFGIFGGFTAEGEEGEKMSRKVTDDWLGRLKKFGTGAYGNEADVMEPDFGEAFWGKNYPRLLRIKKEVDPDDLFWVQAGVGSEGWKVASNSRKWLSTQDGLLCRV</sequence>
<protein>
    <recommendedName>
        <fullName evidence="6">FAD-binding PCMH-type domain-containing protein</fullName>
    </recommendedName>
</protein>
<organism evidence="7 8">
    <name type="scientific">Schizothecium vesticola</name>
    <dbReference type="NCBI Taxonomy" id="314040"/>
    <lineage>
        <taxon>Eukaryota</taxon>
        <taxon>Fungi</taxon>
        <taxon>Dikarya</taxon>
        <taxon>Ascomycota</taxon>
        <taxon>Pezizomycotina</taxon>
        <taxon>Sordariomycetes</taxon>
        <taxon>Sordariomycetidae</taxon>
        <taxon>Sordariales</taxon>
        <taxon>Schizotheciaceae</taxon>
        <taxon>Schizothecium</taxon>
    </lineage>
</organism>
<dbReference type="InterPro" id="IPR016166">
    <property type="entry name" value="FAD-bd_PCMH"/>
</dbReference>
<dbReference type="GO" id="GO:0071949">
    <property type="term" value="F:FAD binding"/>
    <property type="evidence" value="ECO:0007669"/>
    <property type="project" value="InterPro"/>
</dbReference>
<dbReference type="Proteomes" id="UP001172155">
    <property type="component" value="Unassembled WGS sequence"/>
</dbReference>
<dbReference type="PANTHER" id="PTHR42973">
    <property type="entry name" value="BINDING OXIDOREDUCTASE, PUTATIVE (AFU_ORTHOLOGUE AFUA_1G17690)-RELATED"/>
    <property type="match status" value="1"/>
</dbReference>
<dbReference type="Pfam" id="PF01565">
    <property type="entry name" value="FAD_binding_4"/>
    <property type="match status" value="1"/>
</dbReference>
<dbReference type="InterPro" id="IPR036318">
    <property type="entry name" value="FAD-bd_PCMH-like_sf"/>
</dbReference>
<dbReference type="SUPFAM" id="SSF56176">
    <property type="entry name" value="FAD-binding/transporter-associated domain-like"/>
    <property type="match status" value="1"/>
</dbReference>
<reference evidence="7" key="1">
    <citation type="submission" date="2023-06" db="EMBL/GenBank/DDBJ databases">
        <title>Genome-scale phylogeny and comparative genomics of the fungal order Sordariales.</title>
        <authorList>
            <consortium name="Lawrence Berkeley National Laboratory"/>
            <person name="Hensen N."/>
            <person name="Bonometti L."/>
            <person name="Westerberg I."/>
            <person name="Brannstrom I.O."/>
            <person name="Guillou S."/>
            <person name="Cros-Aarteil S."/>
            <person name="Calhoun S."/>
            <person name="Haridas S."/>
            <person name="Kuo A."/>
            <person name="Mondo S."/>
            <person name="Pangilinan J."/>
            <person name="Riley R."/>
            <person name="LaButti K."/>
            <person name="Andreopoulos B."/>
            <person name="Lipzen A."/>
            <person name="Chen C."/>
            <person name="Yanf M."/>
            <person name="Daum C."/>
            <person name="Ng V."/>
            <person name="Clum A."/>
            <person name="Steindorff A."/>
            <person name="Ohm R."/>
            <person name="Martin F."/>
            <person name="Silar P."/>
            <person name="Natvig D."/>
            <person name="Lalanne C."/>
            <person name="Gautier V."/>
            <person name="Ament-velasquez S.L."/>
            <person name="Kruys A."/>
            <person name="Hutchinson M.I."/>
            <person name="Powell A.J."/>
            <person name="Barry K."/>
            <person name="Miller A.N."/>
            <person name="Grigoriev I.V."/>
            <person name="Debuchy R."/>
            <person name="Gladieux P."/>
            <person name="Thoren M.H."/>
            <person name="Johannesson H."/>
        </authorList>
    </citation>
    <scope>NUCLEOTIDE SEQUENCE</scope>
    <source>
        <strain evidence="7">SMH3187-1</strain>
    </source>
</reference>
<dbReference type="AlphaFoldDB" id="A0AA40K5W1"/>
<evidence type="ECO:0000256" key="5">
    <source>
        <dbReference type="ARBA" id="ARBA00023002"/>
    </source>
</evidence>
<proteinExistence type="inferred from homology"/>
<name>A0AA40K5W1_9PEZI</name>
<dbReference type="InterPro" id="IPR012951">
    <property type="entry name" value="BBE"/>
</dbReference>
<evidence type="ECO:0000259" key="6">
    <source>
        <dbReference type="PROSITE" id="PS51387"/>
    </source>
</evidence>
<evidence type="ECO:0000256" key="3">
    <source>
        <dbReference type="ARBA" id="ARBA00022630"/>
    </source>
</evidence>
<comment type="similarity">
    <text evidence="2">Belongs to the oxygen-dependent FAD-linked oxidoreductase family.</text>
</comment>
<dbReference type="GO" id="GO:0016491">
    <property type="term" value="F:oxidoreductase activity"/>
    <property type="evidence" value="ECO:0007669"/>
    <property type="project" value="UniProtKB-KW"/>
</dbReference>
<comment type="cofactor">
    <cofactor evidence="1">
        <name>FAD</name>
        <dbReference type="ChEBI" id="CHEBI:57692"/>
    </cofactor>
</comment>
<accession>A0AA40K5W1</accession>
<dbReference type="PANTHER" id="PTHR42973:SF39">
    <property type="entry name" value="FAD-BINDING PCMH-TYPE DOMAIN-CONTAINING PROTEIN"/>
    <property type="match status" value="1"/>
</dbReference>